<dbReference type="AlphaFoldDB" id="A0A2N8KUU2"/>
<proteinExistence type="predicted"/>
<dbReference type="Proteomes" id="UP000235916">
    <property type="component" value="Unassembled WGS sequence"/>
</dbReference>
<sequence>MRRPQKRRVPVMRVKTVRLAVLALSVGLSLSASLAQAEVLKDPQWRDWLEAGKSAELEQAAQTRLKSDPEDSQAVLALGLLALESGDAKRLEAAVKPVQACADRQPAQAACFYVLGSLQGVQAMNGGMMKAISLSGKIKDNLSRAVELDPLLFDARDALQQFYLMAPGIAGGSVAKARDLAQAAQARQPEHAKLLRARVEMKEERWAEAERELSAIKPGEDKDLLAGQRAGLYQLAIQLFSDKQYAKAKPIFERLQRDFPGHAAGHYGMGRLLSETGQIDEAIKSLERARTAEGAERYPVDHRLGFALLAKGDKTQGKSVLERFLGNKKANPRNLDEVRKRLAELG</sequence>
<dbReference type="OrthoDB" id="192575at2"/>
<gene>
    <name evidence="2" type="ORF">C1O66_06240</name>
</gene>
<dbReference type="Gene3D" id="1.25.40.10">
    <property type="entry name" value="Tetratricopeptide repeat domain"/>
    <property type="match status" value="2"/>
</dbReference>
<dbReference type="EMBL" id="POSP01000003">
    <property type="protein sequence ID" value="PND37172.1"/>
    <property type="molecule type" value="Genomic_DNA"/>
</dbReference>
<evidence type="ECO:0000313" key="2">
    <source>
        <dbReference type="EMBL" id="PND37172.1"/>
    </source>
</evidence>
<name>A0A2N8KUU2_9BURK</name>
<dbReference type="InterPro" id="IPR011990">
    <property type="entry name" value="TPR-like_helical_dom_sf"/>
</dbReference>
<feature type="signal peptide" evidence="1">
    <location>
        <begin position="1"/>
        <end position="37"/>
    </location>
</feature>
<dbReference type="SUPFAM" id="SSF48452">
    <property type="entry name" value="TPR-like"/>
    <property type="match status" value="2"/>
</dbReference>
<evidence type="ECO:0000256" key="1">
    <source>
        <dbReference type="SAM" id="SignalP"/>
    </source>
</evidence>
<keyword evidence="3" id="KW-1185">Reference proteome</keyword>
<organism evidence="2 3">
    <name type="scientific">Kinneretia aquatilis</name>
    <dbReference type="NCBI Taxonomy" id="2070761"/>
    <lineage>
        <taxon>Bacteria</taxon>
        <taxon>Pseudomonadati</taxon>
        <taxon>Pseudomonadota</taxon>
        <taxon>Betaproteobacteria</taxon>
        <taxon>Burkholderiales</taxon>
        <taxon>Sphaerotilaceae</taxon>
        <taxon>Roseateles</taxon>
    </lineage>
</organism>
<comment type="caution">
    <text evidence="2">The sequence shown here is derived from an EMBL/GenBank/DDBJ whole genome shotgun (WGS) entry which is preliminary data.</text>
</comment>
<accession>A0A2N8KUU2</accession>
<protein>
    <submittedName>
        <fullName evidence="2">Uncharacterized protein</fullName>
    </submittedName>
</protein>
<evidence type="ECO:0000313" key="3">
    <source>
        <dbReference type="Proteomes" id="UP000235916"/>
    </source>
</evidence>
<dbReference type="Pfam" id="PF14559">
    <property type="entry name" value="TPR_19"/>
    <property type="match status" value="1"/>
</dbReference>
<feature type="chain" id="PRO_5014802448" evidence="1">
    <location>
        <begin position="38"/>
        <end position="346"/>
    </location>
</feature>
<reference evidence="2 3" key="1">
    <citation type="submission" date="2018-01" db="EMBL/GenBank/DDBJ databases">
        <title>Draft genome sequence of Paucibacter aquatile CR182 isolated from freshwater of the Nakdong River.</title>
        <authorList>
            <person name="Choi A."/>
            <person name="Chung E.J."/>
        </authorList>
    </citation>
    <scope>NUCLEOTIDE SEQUENCE [LARGE SCALE GENOMIC DNA]</scope>
    <source>
        <strain evidence="2 3">CR182</strain>
    </source>
</reference>
<keyword evidence="1" id="KW-0732">Signal</keyword>